<dbReference type="PANTHER" id="PTHR44591:SF25">
    <property type="entry name" value="CHEMOTAXIS TWO-COMPONENT RESPONSE REGULATOR"/>
    <property type="match status" value="1"/>
</dbReference>
<dbReference type="PANTHER" id="PTHR44591">
    <property type="entry name" value="STRESS RESPONSE REGULATOR PROTEIN 1"/>
    <property type="match status" value="1"/>
</dbReference>
<evidence type="ECO:0000313" key="5">
    <source>
        <dbReference type="Proteomes" id="UP000002429"/>
    </source>
</evidence>
<dbReference type="Proteomes" id="UP000002429">
    <property type="component" value="Chromosome"/>
</dbReference>
<accession>Q1LMP6</accession>
<evidence type="ECO:0000256" key="1">
    <source>
        <dbReference type="ARBA" id="ARBA00022553"/>
    </source>
</evidence>
<dbReference type="PROSITE" id="PS50110">
    <property type="entry name" value="RESPONSE_REGULATORY"/>
    <property type="match status" value="1"/>
</dbReference>
<dbReference type="EMBL" id="CP000352">
    <property type="protein sequence ID" value="ABF08580.1"/>
    <property type="molecule type" value="Genomic_DNA"/>
</dbReference>
<dbReference type="GO" id="GO:0000160">
    <property type="term" value="P:phosphorelay signal transduction system"/>
    <property type="evidence" value="ECO:0007669"/>
    <property type="project" value="InterPro"/>
</dbReference>
<evidence type="ECO:0000256" key="2">
    <source>
        <dbReference type="PROSITE-ProRule" id="PRU00169"/>
    </source>
</evidence>
<dbReference type="InterPro" id="IPR050595">
    <property type="entry name" value="Bact_response_regulator"/>
</dbReference>
<dbReference type="Pfam" id="PF00072">
    <property type="entry name" value="Response_reg"/>
    <property type="match status" value="1"/>
</dbReference>
<dbReference type="AlphaFoldDB" id="Q1LMP6"/>
<keyword evidence="5" id="KW-1185">Reference proteome</keyword>
<organism evidence="4 5">
    <name type="scientific">Cupriavidus metallidurans (strain ATCC 43123 / DSM 2839 / NBRC 102507 / CH34)</name>
    <name type="common">Ralstonia metallidurans</name>
    <dbReference type="NCBI Taxonomy" id="266264"/>
    <lineage>
        <taxon>Bacteria</taxon>
        <taxon>Pseudomonadati</taxon>
        <taxon>Pseudomonadota</taxon>
        <taxon>Betaproteobacteria</taxon>
        <taxon>Burkholderiales</taxon>
        <taxon>Burkholderiaceae</taxon>
        <taxon>Cupriavidus</taxon>
    </lineage>
</organism>
<dbReference type="InterPro" id="IPR011006">
    <property type="entry name" value="CheY-like_superfamily"/>
</dbReference>
<name>Q1LMP6_CUPMC</name>
<feature type="modified residue" description="4-aspartylphosphate" evidence="2">
    <location>
        <position position="59"/>
    </location>
</feature>
<protein>
    <submittedName>
        <fullName evidence="4">Response regulator, LuxR-family</fullName>
    </submittedName>
</protein>
<dbReference type="InterPro" id="IPR001789">
    <property type="entry name" value="Sig_transdc_resp-reg_receiver"/>
</dbReference>
<dbReference type="Gene3D" id="3.40.50.2300">
    <property type="match status" value="1"/>
</dbReference>
<evidence type="ECO:0000259" key="3">
    <source>
        <dbReference type="PROSITE" id="PS50110"/>
    </source>
</evidence>
<dbReference type="SUPFAM" id="SSF52172">
    <property type="entry name" value="CheY-like"/>
    <property type="match status" value="1"/>
</dbReference>
<gene>
    <name evidence="4" type="ordered locus">Rmet_1699</name>
</gene>
<reference evidence="5" key="1">
    <citation type="journal article" date="2010" name="PLoS ONE">
        <title>The complete genome sequence of Cupriavidus metallidurans strain CH34, a master survivalist in harsh and anthropogenic environments.</title>
        <authorList>
            <person name="Janssen P.J."/>
            <person name="Van Houdt R."/>
            <person name="Moors H."/>
            <person name="Monsieurs P."/>
            <person name="Morin N."/>
            <person name="Michaux A."/>
            <person name="Benotmane M.A."/>
            <person name="Leys N."/>
            <person name="Vallaeys T."/>
            <person name="Lapidus A."/>
            <person name="Monchy S."/>
            <person name="Medigue C."/>
            <person name="Taghavi S."/>
            <person name="McCorkle S."/>
            <person name="Dunn J."/>
            <person name="van der Lelie D."/>
            <person name="Mergeay M."/>
        </authorList>
    </citation>
    <scope>NUCLEOTIDE SEQUENCE [LARGE SCALE GENOMIC DNA]</scope>
    <source>
        <strain evidence="5">ATCC 43123 / DSM 2839 / NBRC 102507 / CH34</strain>
    </source>
</reference>
<dbReference type="eggNOG" id="COG4566">
    <property type="taxonomic scope" value="Bacteria"/>
</dbReference>
<dbReference type="RefSeq" id="WP_011516432.1">
    <property type="nucleotide sequence ID" value="NC_007973.1"/>
</dbReference>
<keyword evidence="1 2" id="KW-0597">Phosphoprotein</keyword>
<evidence type="ECO:0000313" key="4">
    <source>
        <dbReference type="EMBL" id="ABF08580.1"/>
    </source>
</evidence>
<dbReference type="STRING" id="266264.Rmet_1699"/>
<dbReference type="SMART" id="SM00448">
    <property type="entry name" value="REC"/>
    <property type="match status" value="1"/>
</dbReference>
<feature type="domain" description="Response regulatory" evidence="3">
    <location>
        <begin position="7"/>
        <end position="122"/>
    </location>
</feature>
<proteinExistence type="predicted"/>
<dbReference type="HOGENOM" id="CLU_000445_69_8_4"/>
<sequence length="124" mass="13292">MGSSGQFAVVIDDDESVARAISRLLRAAGIAVDTFTSGTVFLDQILSQPAYRPACVILDVSMPHLDGLEVQRRLGGLSLPIIFITAHDVPEARNKALSAGAIGYLRKPFNTQQLIELVRGVMTA</sequence>
<dbReference type="KEGG" id="rme:Rmet_1699"/>